<dbReference type="InterPro" id="IPR004360">
    <property type="entry name" value="Glyas_Fos-R_dOase_dom"/>
</dbReference>
<dbReference type="AlphaFoldDB" id="A0A1M6Z8Z4"/>
<dbReference type="InterPro" id="IPR037523">
    <property type="entry name" value="VOC_core"/>
</dbReference>
<dbReference type="Pfam" id="PF00903">
    <property type="entry name" value="Glyoxalase"/>
    <property type="match status" value="1"/>
</dbReference>
<reference evidence="2 3" key="1">
    <citation type="submission" date="2016-11" db="EMBL/GenBank/DDBJ databases">
        <authorList>
            <person name="Jaros S."/>
            <person name="Januszkiewicz K."/>
            <person name="Wedrychowicz H."/>
        </authorList>
    </citation>
    <scope>NUCLEOTIDE SEQUENCE [LARGE SCALE GENOMIC DNA]</scope>
    <source>
        <strain evidence="2 3">DSM 22153</strain>
    </source>
</reference>
<dbReference type="OrthoDB" id="9807407at2"/>
<dbReference type="CDD" id="cd07262">
    <property type="entry name" value="VOC_like"/>
    <property type="match status" value="1"/>
</dbReference>
<dbReference type="EMBL" id="FRBW01000001">
    <property type="protein sequence ID" value="SHL26853.1"/>
    <property type="molecule type" value="Genomic_DNA"/>
</dbReference>
<dbReference type="GO" id="GO:0016829">
    <property type="term" value="F:lyase activity"/>
    <property type="evidence" value="ECO:0007669"/>
    <property type="project" value="UniProtKB-KW"/>
</dbReference>
<dbReference type="SUPFAM" id="SSF54593">
    <property type="entry name" value="Glyoxalase/Bleomycin resistance protein/Dihydroxybiphenyl dioxygenase"/>
    <property type="match status" value="1"/>
</dbReference>
<name>A0A1M6Z8Z4_9HYPH</name>
<dbReference type="PROSITE" id="PS51819">
    <property type="entry name" value="VOC"/>
    <property type="match status" value="1"/>
</dbReference>
<dbReference type="STRING" id="735517.SAMN05444272_0165"/>
<keyword evidence="3" id="KW-1185">Reference proteome</keyword>
<organism evidence="2 3">
    <name type="scientific">Roseibium suaedae</name>
    <dbReference type="NCBI Taxonomy" id="735517"/>
    <lineage>
        <taxon>Bacteria</taxon>
        <taxon>Pseudomonadati</taxon>
        <taxon>Pseudomonadota</taxon>
        <taxon>Alphaproteobacteria</taxon>
        <taxon>Hyphomicrobiales</taxon>
        <taxon>Stappiaceae</taxon>
        <taxon>Roseibium</taxon>
    </lineage>
</organism>
<dbReference type="Proteomes" id="UP000186002">
    <property type="component" value="Unassembled WGS sequence"/>
</dbReference>
<dbReference type="PANTHER" id="PTHR35006:SF2">
    <property type="entry name" value="GLYOXALASE FAMILY PROTEIN (AFU_ORTHOLOGUE AFUA_5G14830)"/>
    <property type="match status" value="1"/>
</dbReference>
<evidence type="ECO:0000259" key="1">
    <source>
        <dbReference type="PROSITE" id="PS51819"/>
    </source>
</evidence>
<sequence>MSIFDHVGFEVSDYSAARAFYDKALAPLGIKVVMEVGPEQTGNIFYCGYGVERPEFWIGGQTALNRAVHVAFAAPNRSIVDAFYAAAIAAGGKDNGAPGLRPHYHENYYGAFVLDPDGHNIEAVCHLPE</sequence>
<evidence type="ECO:0000313" key="2">
    <source>
        <dbReference type="EMBL" id="SHL26853.1"/>
    </source>
</evidence>
<accession>A0A1M6Z8Z4</accession>
<proteinExistence type="predicted"/>
<dbReference type="PANTHER" id="PTHR35006">
    <property type="entry name" value="GLYOXALASE FAMILY PROTEIN (AFU_ORTHOLOGUE AFUA_5G14830)"/>
    <property type="match status" value="1"/>
</dbReference>
<gene>
    <name evidence="2" type="ORF">SAMN05444272_0165</name>
</gene>
<protein>
    <submittedName>
        <fullName evidence="2">Predicted lactoylglutathione lyase</fullName>
    </submittedName>
</protein>
<feature type="domain" description="VOC" evidence="1">
    <location>
        <begin position="3"/>
        <end position="126"/>
    </location>
</feature>
<dbReference type="Gene3D" id="3.10.180.10">
    <property type="entry name" value="2,3-Dihydroxybiphenyl 1,2-Dioxygenase, domain 1"/>
    <property type="match status" value="1"/>
</dbReference>
<dbReference type="InterPro" id="IPR029068">
    <property type="entry name" value="Glyas_Bleomycin-R_OHBP_Dase"/>
</dbReference>
<keyword evidence="2" id="KW-0456">Lyase</keyword>
<evidence type="ECO:0000313" key="3">
    <source>
        <dbReference type="Proteomes" id="UP000186002"/>
    </source>
</evidence>